<dbReference type="SUPFAM" id="SSF48371">
    <property type="entry name" value="ARM repeat"/>
    <property type="match status" value="1"/>
</dbReference>
<sequence>MSSLRDLLTQDGFHRHRPTSAGESRRRVRRPSPSSRTESAATTVASSDAPTTSSFLCRDRKSVDISAGRLRPHGSPAVSSSKTTTGSAKGSNLPPPSCGGDTAAISVLSGFVGRFSDDPAFRRRIHERCSVCLAARRRDSAHAALVNLDMAIATVERLAEKQAHRHHRSLRNCAKLLDLVASLNSPKLRAGCSCGVPNLHLAAVANLYLAVVHKMRGDDGGAAGHLLQIFCDVPHLARKSLLPELWENFFLPHLVQLEVWFHTEREALQSAAGGEGERRKWLYRAYSDQMDLGTMQLAIHYKQCIQSGDLSLAAPPVPLPPAAGAAAAAAAAGSYHAGSGKRSVSVPPSSLAQNPQGDVAFLRTRAAVGESEPAPRKTNPFGFLSCRSDASGGDLKHGVPGKSNPNGGPASRRATPEKPRSSGNSIPRAPLLDLDRAISSISTSNNLGECELAVGVISKVWIEFHGDPAVAAALSTAPVVEGLLEVLFASNDEAISELAMAVLAELVARSEVNRKVVLRADPQLETFLKLFRTRGLFLKAAVLLYLLRPRAKHMPSPDWIPLVLRVLEHGEQRQKLFSVQYRPSSAAFYFLDQLLRGFDVDRNTENAKQVVALGGLGMLLRRFEEGDDRQMYSATHLLVTCVRAEESCMEFLAERMKKASVMELLTGNRAKSRECALSLLVELISLCRRTQVRSFLDDLKNEGCLNAMHILLVYLQQAPAEQRPLAAAILLQIDLLGDPLQYSVHREEAIDALVEAMDRSSRRKVQESCSRALCLLCGRFSRNGEASMEAWLLRKAGLDNPSADSSGGKEVMADEITSLGGPLGLGMVASDTQLAGLPELRSSRRRKGSGCLLPPKPHQKLRMPPKASAFGPAISGSDVRAESLPPVMMDTVIHSDGDLCLVITPY</sequence>
<dbReference type="PANTHER" id="PTHR35549">
    <property type="entry name" value="OS04G0584500 PROTEIN"/>
    <property type="match status" value="1"/>
</dbReference>
<feature type="compositionally biased region" description="Low complexity" evidence="1">
    <location>
        <begin position="31"/>
        <end position="43"/>
    </location>
</feature>
<dbReference type="Pfam" id="PF23654">
    <property type="entry name" value="ARM_LIN_2nd"/>
    <property type="match status" value="1"/>
</dbReference>
<feature type="region of interest" description="Disordered" evidence="1">
    <location>
        <begin position="66"/>
        <end position="98"/>
    </location>
</feature>
<dbReference type="Pfam" id="PF23628">
    <property type="entry name" value="ARM_LIN_C"/>
    <property type="match status" value="1"/>
</dbReference>
<evidence type="ECO:0000313" key="6">
    <source>
        <dbReference type="Proteomes" id="UP000663760"/>
    </source>
</evidence>
<feature type="region of interest" description="Disordered" evidence="1">
    <location>
        <begin position="1"/>
        <end position="53"/>
    </location>
</feature>
<evidence type="ECO:0000256" key="1">
    <source>
        <dbReference type="SAM" id="MobiDB-lite"/>
    </source>
</evidence>
<proteinExistence type="predicted"/>
<name>A0A7I8LGN4_SPIIN</name>
<dbReference type="InterPro" id="IPR016024">
    <property type="entry name" value="ARM-type_fold"/>
</dbReference>
<reference evidence="5" key="1">
    <citation type="submission" date="2020-02" db="EMBL/GenBank/DDBJ databases">
        <authorList>
            <person name="Scholz U."/>
            <person name="Mascher M."/>
            <person name="Fiebig A."/>
        </authorList>
    </citation>
    <scope>NUCLEOTIDE SEQUENCE</scope>
</reference>
<dbReference type="InterPro" id="IPR055566">
    <property type="entry name" value="ARM_LIN"/>
</dbReference>
<dbReference type="OrthoDB" id="635642at2759"/>
<evidence type="ECO:0000259" key="2">
    <source>
        <dbReference type="Pfam" id="PF23568"/>
    </source>
</evidence>
<feature type="domain" description="Putative E3 ubiquitin-protein ligase LIN ARM-like" evidence="3">
    <location>
        <begin position="593"/>
        <end position="812"/>
    </location>
</feature>
<evidence type="ECO:0000313" key="5">
    <source>
        <dbReference type="EMBL" id="CAA7408982.1"/>
    </source>
</evidence>
<dbReference type="Gene3D" id="1.25.10.10">
    <property type="entry name" value="Leucine-rich Repeat Variant"/>
    <property type="match status" value="1"/>
</dbReference>
<dbReference type="EMBL" id="LR746278">
    <property type="protein sequence ID" value="CAA7408982.1"/>
    <property type="molecule type" value="Genomic_DNA"/>
</dbReference>
<evidence type="ECO:0000259" key="4">
    <source>
        <dbReference type="Pfam" id="PF23654"/>
    </source>
</evidence>
<dbReference type="InterPro" id="IPR056514">
    <property type="entry name" value="ARM_LIN_2nd"/>
</dbReference>
<evidence type="ECO:0000259" key="3">
    <source>
        <dbReference type="Pfam" id="PF23628"/>
    </source>
</evidence>
<feature type="compositionally biased region" description="Polar residues" evidence="1">
    <location>
        <begin position="44"/>
        <end position="53"/>
    </location>
</feature>
<protein>
    <submittedName>
        <fullName evidence="5">Uncharacterized protein</fullName>
    </submittedName>
</protein>
<dbReference type="Proteomes" id="UP000663760">
    <property type="component" value="Chromosome 15"/>
</dbReference>
<dbReference type="PANTHER" id="PTHR35549:SF3">
    <property type="entry name" value="E3 UBIQUITIN-PROTEIN LIGASE LIN"/>
    <property type="match status" value="1"/>
</dbReference>
<gene>
    <name evidence="5" type="ORF">SI8410_15019660</name>
</gene>
<feature type="domain" description="Putative E3 ubiquitin-protein ligase LIN ARM repeats" evidence="4">
    <location>
        <begin position="432"/>
        <end position="592"/>
    </location>
</feature>
<keyword evidence="6" id="KW-1185">Reference proteome</keyword>
<accession>A0A7I8LGN4</accession>
<feature type="domain" description="Putative E3 ubiquitin-protein ligase LIN N-terminal" evidence="2">
    <location>
        <begin position="102"/>
        <end position="320"/>
    </location>
</feature>
<dbReference type="InterPro" id="IPR056512">
    <property type="entry name" value="LIN_N"/>
</dbReference>
<dbReference type="Pfam" id="PF23568">
    <property type="entry name" value="ARM_LIN"/>
    <property type="match status" value="1"/>
</dbReference>
<feature type="compositionally biased region" description="Low complexity" evidence="1">
    <location>
        <begin position="79"/>
        <end position="91"/>
    </location>
</feature>
<dbReference type="InterPro" id="IPR011989">
    <property type="entry name" value="ARM-like"/>
</dbReference>
<organism evidence="5 6">
    <name type="scientific">Spirodela intermedia</name>
    <name type="common">Intermediate duckweed</name>
    <dbReference type="NCBI Taxonomy" id="51605"/>
    <lineage>
        <taxon>Eukaryota</taxon>
        <taxon>Viridiplantae</taxon>
        <taxon>Streptophyta</taxon>
        <taxon>Embryophyta</taxon>
        <taxon>Tracheophyta</taxon>
        <taxon>Spermatophyta</taxon>
        <taxon>Magnoliopsida</taxon>
        <taxon>Liliopsida</taxon>
        <taxon>Araceae</taxon>
        <taxon>Lemnoideae</taxon>
        <taxon>Spirodela</taxon>
    </lineage>
</organism>
<feature type="region of interest" description="Disordered" evidence="1">
    <location>
        <begin position="392"/>
        <end position="428"/>
    </location>
</feature>
<dbReference type="AlphaFoldDB" id="A0A7I8LGN4"/>
<feature type="region of interest" description="Disordered" evidence="1">
    <location>
        <begin position="845"/>
        <end position="869"/>
    </location>
</feature>